<sequence length="223" mass="23971">MATAAQFPWPTVLTQLAAGLDEIAAKPAAEILRLRSSLGVVESPPTLLIGAAAGAEPPTAVERGSPGGTSVAAARSEGVDDWMGTLDIINGMAGLADEQERRRREQGMSHQAALNALRQELQQAEEKLRAAEMRTREVQAQSDIRLQRAQADANAQVQDIRAEAEARVRMIRTEAEALVRHAEERARVADLRASTAEQWLQRIDTAAKKLLSGGQASLDRAPA</sequence>
<keyword evidence="1" id="KW-0175">Coiled coil</keyword>
<dbReference type="RefSeq" id="WP_092046737.1">
    <property type="nucleotide sequence ID" value="NZ_FOTK01000066.1"/>
</dbReference>
<gene>
    <name evidence="2" type="ORF">SAMN05192568_106615</name>
</gene>
<accession>A0A1I4UAM1</accession>
<organism evidence="2 3">
    <name type="scientific">Methylobacterium pseudosasicola</name>
    <dbReference type="NCBI Taxonomy" id="582667"/>
    <lineage>
        <taxon>Bacteria</taxon>
        <taxon>Pseudomonadati</taxon>
        <taxon>Pseudomonadota</taxon>
        <taxon>Alphaproteobacteria</taxon>
        <taxon>Hyphomicrobiales</taxon>
        <taxon>Methylobacteriaceae</taxon>
        <taxon>Methylobacterium</taxon>
    </lineage>
</organism>
<dbReference type="OrthoDB" id="7993336at2"/>
<reference evidence="3" key="1">
    <citation type="submission" date="2016-10" db="EMBL/GenBank/DDBJ databases">
        <authorList>
            <person name="Varghese N."/>
            <person name="Submissions S."/>
        </authorList>
    </citation>
    <scope>NUCLEOTIDE SEQUENCE [LARGE SCALE GENOMIC DNA]</scope>
    <source>
        <strain evidence="3">BL36</strain>
    </source>
</reference>
<dbReference type="Proteomes" id="UP000199048">
    <property type="component" value="Unassembled WGS sequence"/>
</dbReference>
<keyword evidence="3" id="KW-1185">Reference proteome</keyword>
<dbReference type="EMBL" id="FOTK01000066">
    <property type="protein sequence ID" value="SFM86049.1"/>
    <property type="molecule type" value="Genomic_DNA"/>
</dbReference>
<dbReference type="STRING" id="582667.SAMN05192568_106615"/>
<name>A0A1I4UAM1_9HYPH</name>
<proteinExistence type="predicted"/>
<evidence type="ECO:0000256" key="1">
    <source>
        <dbReference type="SAM" id="Coils"/>
    </source>
</evidence>
<dbReference type="AlphaFoldDB" id="A0A1I4UAM1"/>
<protein>
    <submittedName>
        <fullName evidence="2">Uncharacterized protein</fullName>
    </submittedName>
</protein>
<evidence type="ECO:0000313" key="3">
    <source>
        <dbReference type="Proteomes" id="UP000199048"/>
    </source>
</evidence>
<evidence type="ECO:0000313" key="2">
    <source>
        <dbReference type="EMBL" id="SFM86049.1"/>
    </source>
</evidence>
<feature type="coiled-coil region" evidence="1">
    <location>
        <begin position="107"/>
        <end position="141"/>
    </location>
</feature>